<name>B6JBD9_AFIC5</name>
<proteinExistence type="predicted"/>
<sequence>MAEEAFALSPISTSSAVPTDADYEAIREAFMETSRGRWFLTEYARRNRNADTAMVLEAVTRIEQSLAAEAQSAAEVQPAPEPEGLPEAVRAALEQARATIRAEFSEAAFDHTFLPWRKSLRIIREVIWGLRESGSDPRICNILDGQVRAIEAACDEFPLDNICRQILAPINELLGDGEAVAKETSAALESDAITVAAPEIAAAPKTQAEAAVEAVAVEAIAETMVEAASDTELEISLPEQAEAVHAQSATAPEMSAPVEAATTESVDIVALEAEATDIAAVDATLDMDAAPAMAAEAVSETPEAAAVPQPASEAAAQQAIAPEVAAPEPVHVEAETPRPVTILNASASPQTVAQPMAEPEPARETAVHATAASLPKVDPTTVEAATAASSEPVATEDDLWADIEAEIAPLPALENGASLGATLIAQGVVRPSAATADLLAPIRRMSHAERIAFFS</sequence>
<evidence type="ECO:0000256" key="1">
    <source>
        <dbReference type="SAM" id="MobiDB-lite"/>
    </source>
</evidence>
<dbReference type="RefSeq" id="WP_012562509.1">
    <property type="nucleotide sequence ID" value="NC_011386.1"/>
</dbReference>
<dbReference type="PATRIC" id="fig|504832.7.peg.2778"/>
<dbReference type="eggNOG" id="ENOG5033BG9">
    <property type="taxonomic scope" value="Bacteria"/>
</dbReference>
<dbReference type="HOGENOM" id="CLU_034357_0_0_5"/>
<dbReference type="AlphaFoldDB" id="B6JBD9"/>
<dbReference type="STRING" id="504832.OCA5_c26280"/>
<reference evidence="2 3" key="1">
    <citation type="journal article" date="2011" name="J. Bacteriol.">
        <title>Complete genome sequences of the chemolithoautotrophic Oligotropha carboxidovorans strains OM4 and OM5.</title>
        <authorList>
            <person name="Volland S."/>
            <person name="Rachinger M."/>
            <person name="Strittmatter A."/>
            <person name="Daniel R."/>
            <person name="Gottschalk G."/>
            <person name="Meyer O."/>
        </authorList>
    </citation>
    <scope>NUCLEOTIDE SEQUENCE [LARGE SCALE GENOMIC DNA]</scope>
    <source>
        <strain evidence="3">ATCC 49405 / DSM 1227 / KCTC 32145 / OM5</strain>
    </source>
</reference>
<evidence type="ECO:0000313" key="2">
    <source>
        <dbReference type="EMBL" id="AEI07323.1"/>
    </source>
</evidence>
<protein>
    <submittedName>
        <fullName evidence="2">Uncharacterized protein</fullName>
    </submittedName>
</protein>
<dbReference type="KEGG" id="ocg:OCA5_c26280"/>
<feature type="region of interest" description="Disordered" evidence="1">
    <location>
        <begin position="294"/>
        <end position="319"/>
    </location>
</feature>
<dbReference type="Proteomes" id="UP000007730">
    <property type="component" value="Chromosome"/>
</dbReference>
<keyword evidence="3" id="KW-1185">Reference proteome</keyword>
<gene>
    <name evidence="2" type="ordered locus">OCA5_c26280</name>
</gene>
<dbReference type="OrthoDB" id="7269965at2"/>
<accession>B6JBD9</accession>
<organism evidence="2 3">
    <name type="scientific">Afipia carboxidovorans (strain ATCC 49405 / DSM 1227 / KCTC 32145 / OM5)</name>
    <name type="common">Oligotropha carboxidovorans</name>
    <dbReference type="NCBI Taxonomy" id="504832"/>
    <lineage>
        <taxon>Bacteria</taxon>
        <taxon>Pseudomonadati</taxon>
        <taxon>Pseudomonadota</taxon>
        <taxon>Alphaproteobacteria</taxon>
        <taxon>Hyphomicrobiales</taxon>
        <taxon>Nitrobacteraceae</taxon>
        <taxon>Afipia</taxon>
    </lineage>
</organism>
<dbReference type="EMBL" id="CP002826">
    <property type="protein sequence ID" value="AEI07323.1"/>
    <property type="molecule type" value="Genomic_DNA"/>
</dbReference>
<evidence type="ECO:0000313" key="3">
    <source>
        <dbReference type="Proteomes" id="UP000007730"/>
    </source>
</evidence>
<dbReference type="KEGG" id="oca:OCAR_5348"/>